<gene>
    <name evidence="1" type="ORF">TWF694_010013</name>
</gene>
<name>A0AAV9XEZ6_9PEZI</name>
<evidence type="ECO:0000313" key="2">
    <source>
        <dbReference type="Proteomes" id="UP001365542"/>
    </source>
</evidence>
<protein>
    <submittedName>
        <fullName evidence="1">Uncharacterized protein</fullName>
    </submittedName>
</protein>
<organism evidence="1 2">
    <name type="scientific">Orbilia ellipsospora</name>
    <dbReference type="NCBI Taxonomy" id="2528407"/>
    <lineage>
        <taxon>Eukaryota</taxon>
        <taxon>Fungi</taxon>
        <taxon>Dikarya</taxon>
        <taxon>Ascomycota</taxon>
        <taxon>Pezizomycotina</taxon>
        <taxon>Orbiliomycetes</taxon>
        <taxon>Orbiliales</taxon>
        <taxon>Orbiliaceae</taxon>
        <taxon>Orbilia</taxon>
    </lineage>
</organism>
<proteinExistence type="predicted"/>
<accession>A0AAV9XEZ6</accession>
<keyword evidence="2" id="KW-1185">Reference proteome</keyword>
<evidence type="ECO:0000313" key="1">
    <source>
        <dbReference type="EMBL" id="KAK6538428.1"/>
    </source>
</evidence>
<dbReference type="EMBL" id="JAVHJO010000007">
    <property type="protein sequence ID" value="KAK6538428.1"/>
    <property type="molecule type" value="Genomic_DNA"/>
</dbReference>
<comment type="caution">
    <text evidence="1">The sequence shown here is derived from an EMBL/GenBank/DDBJ whole genome shotgun (WGS) entry which is preliminary data.</text>
</comment>
<reference evidence="1 2" key="1">
    <citation type="submission" date="2019-10" db="EMBL/GenBank/DDBJ databases">
        <authorList>
            <person name="Palmer J.M."/>
        </authorList>
    </citation>
    <scope>NUCLEOTIDE SEQUENCE [LARGE SCALE GENOMIC DNA]</scope>
    <source>
        <strain evidence="1 2">TWF694</strain>
    </source>
</reference>
<dbReference type="Proteomes" id="UP001365542">
    <property type="component" value="Unassembled WGS sequence"/>
</dbReference>
<dbReference type="AlphaFoldDB" id="A0AAV9XEZ6"/>
<sequence>MSSSQINDTDPSPYDQAFFVTQGTINEAFANMWALADDDSPMVHFSYELRDGQNIDGELNTPSISLNYFAQDVTRVEYHLKFRSGTMNLFISDNFKDKTMKPYDLTGWDIVLPVSTKREIYKKGDKEYDTLADKVGFPNGTFSITKLFLVASSSAIIDHDKSTFGTIDWKNEPHAARTNFNVFIETWLSDESEAGKNILGYSINGTDPEAVNGFAPSFVPTSIDDYTYPWIEPGASSSTGEDGLDLNSLSYLTMSDFNQPPDVPGLRYTGEFVTKNDGAVLCINSSIFWDKWLLPLLQELNMCTQVNPDKPYLSWCEDDRYTALIAIKYHIGNSNPGITSSDPYFAFKPKTDSANQVYWSWESNIPPATNESVNPVGTWTITASETSTSTSTVRFDMGGQKISITGTNQFVYFFSEKNLGGGLGHGGFTATTQWHLNFALGAVNDGGLQITRILDRDGEKPCTTTYTDEIHGFQHEDQYDQYCKDIDAQILEYFEYNLDNIARSLIYALQHQHEFVLPGNGAFLMGDAKFNRRGDLLVNLHYNGTPPPPTPKNSRATMQNAYVGYYKNPRKDAPKTLEWLPERWSKLPARQIVEPRPPRKIKGAGTIEHKITKLTD</sequence>